<comment type="catalytic activity">
    <reaction evidence="1">
        <text>Random hydrolysis of (1-&gt;4)-beta-D-mannosidic linkages in mannans, galactomannans and glucomannans.</text>
        <dbReference type="EC" id="3.2.1.78"/>
    </reaction>
</comment>
<dbReference type="GO" id="GO:0016985">
    <property type="term" value="F:mannan endo-1,4-beta-mannosidase activity"/>
    <property type="evidence" value="ECO:0007669"/>
    <property type="project" value="TreeGrafter"/>
</dbReference>
<sequence length="423" mass="45817">MPLPRRSVTATAALALLLGACGDGDPVLLEAVAASCAGGPAQHLDRLPSGAMVLNAYFLQEEATRDARRGAADSPVLEEVLAKAAALGVRALRTNGHNDALEKVGDTAIQVAPLEYDELALVGLDRVLARARYHGVRLVLTLGNYWDAYGGARRYVAWAGLPQPVEGDPRFFTDPAVVAHYKAHVARLLNRVNTVDGIRYGDHPAVLAWELLNEPRGRGLDKEGARLRAWIDDVAREVKTHAPGHLVGTGEEGFEPSPEGYEPGFWSRSGSPVLRTPGASFTRNTASPYIDFASVHFYPESWGLGGVDTAEAGARWIREHAAIARSLGKPLFVGELGLRNEGDFDVSQRRALYRGWLECLRKEGVGAGALWMFANDARPEAWDHYTFYYRDGTLPGDPVNRYADLVMEAAAAERPGAAVSTGW</sequence>
<keyword evidence="6 9" id="KW-0378">Hydrolase</keyword>
<keyword evidence="5" id="KW-0732">Signal</keyword>
<reference evidence="9" key="1">
    <citation type="journal article" date="2017" name="ACS Chem. Biol.">
        <title>Genomics-Guided Exploitation of Lipopeptide Diversity in Myxobacteria.</title>
        <authorList>
            <person name="Burgard C."/>
            <person name="Zaburannyi N."/>
            <person name="Nadmid S."/>
            <person name="Maier J."/>
            <person name="Jenke-Kodama H."/>
            <person name="Luxenburger E."/>
            <person name="Bernauer H.S."/>
            <person name="Wenzel S.C."/>
        </authorList>
    </citation>
    <scope>NUCLEOTIDE SEQUENCE</scope>
    <source>
        <strain evidence="9">HW-1</strain>
    </source>
</reference>
<dbReference type="Pfam" id="PF26410">
    <property type="entry name" value="GH5_mannosidase"/>
    <property type="match status" value="1"/>
</dbReference>
<evidence type="ECO:0000259" key="8">
    <source>
        <dbReference type="Pfam" id="PF26410"/>
    </source>
</evidence>
<proteinExistence type="predicted"/>
<evidence type="ECO:0000256" key="6">
    <source>
        <dbReference type="ARBA" id="ARBA00022801"/>
    </source>
</evidence>
<name>A0A1P8VQ40_MYXFH</name>
<dbReference type="AlphaFoldDB" id="A0A1P8VQ40"/>
<dbReference type="SUPFAM" id="SSF51445">
    <property type="entry name" value="(Trans)glycosidases"/>
    <property type="match status" value="1"/>
</dbReference>
<evidence type="ECO:0000256" key="7">
    <source>
        <dbReference type="ARBA" id="ARBA00023295"/>
    </source>
</evidence>
<dbReference type="EC" id="3.2.1.78" evidence="3"/>
<dbReference type="PANTHER" id="PTHR31451">
    <property type="match status" value="1"/>
</dbReference>
<comment type="subcellular location">
    <subcellularLocation>
        <location evidence="2">Secreted</location>
    </subcellularLocation>
</comment>
<evidence type="ECO:0000256" key="3">
    <source>
        <dbReference type="ARBA" id="ARBA00012706"/>
    </source>
</evidence>
<dbReference type="PROSITE" id="PS51257">
    <property type="entry name" value="PROKAR_LIPOPROTEIN"/>
    <property type="match status" value="1"/>
</dbReference>
<dbReference type="PROSITE" id="PS00659">
    <property type="entry name" value="GLYCOSYL_HYDROL_F5"/>
    <property type="match status" value="1"/>
</dbReference>
<dbReference type="InterPro" id="IPR045053">
    <property type="entry name" value="MAN-like"/>
</dbReference>
<dbReference type="Gene3D" id="3.20.20.80">
    <property type="entry name" value="Glycosidases"/>
    <property type="match status" value="1"/>
</dbReference>
<feature type="domain" description="Glycoside hydrolase family 5" evidence="8">
    <location>
        <begin position="80"/>
        <end position="398"/>
    </location>
</feature>
<dbReference type="EMBL" id="KX622592">
    <property type="protein sequence ID" value="APZ78736.1"/>
    <property type="molecule type" value="Genomic_DNA"/>
</dbReference>
<evidence type="ECO:0000256" key="2">
    <source>
        <dbReference type="ARBA" id="ARBA00004613"/>
    </source>
</evidence>
<dbReference type="InterPro" id="IPR018087">
    <property type="entry name" value="Glyco_hydro_5_CS"/>
</dbReference>
<dbReference type="PANTHER" id="PTHR31451:SF39">
    <property type="entry name" value="MANNAN ENDO-1,4-BETA-MANNOSIDASE 1"/>
    <property type="match status" value="1"/>
</dbReference>
<dbReference type="GO" id="GO:0005576">
    <property type="term" value="C:extracellular region"/>
    <property type="evidence" value="ECO:0007669"/>
    <property type="project" value="UniProtKB-SubCell"/>
</dbReference>
<evidence type="ECO:0000256" key="4">
    <source>
        <dbReference type="ARBA" id="ARBA00022525"/>
    </source>
</evidence>
<organism evidence="9">
    <name type="scientific">Myxococcus fulvus (strain ATCC BAA-855 / HW-1)</name>
    <dbReference type="NCBI Taxonomy" id="483219"/>
    <lineage>
        <taxon>Bacteria</taxon>
        <taxon>Pseudomonadati</taxon>
        <taxon>Myxococcota</taxon>
        <taxon>Myxococcia</taxon>
        <taxon>Myxococcales</taxon>
        <taxon>Cystobacterineae</taxon>
        <taxon>Myxococcaceae</taxon>
        <taxon>Myxococcus</taxon>
    </lineage>
</organism>
<dbReference type="GO" id="GO:0000272">
    <property type="term" value="P:polysaccharide catabolic process"/>
    <property type="evidence" value="ECO:0007669"/>
    <property type="project" value="InterPro"/>
</dbReference>
<accession>A0A1P8VQ40</accession>
<evidence type="ECO:0000313" key="9">
    <source>
        <dbReference type="EMBL" id="APZ78736.1"/>
    </source>
</evidence>
<evidence type="ECO:0000256" key="1">
    <source>
        <dbReference type="ARBA" id="ARBA00001678"/>
    </source>
</evidence>
<keyword evidence="7" id="KW-0326">Glycosidase</keyword>
<protein>
    <recommendedName>
        <fullName evidence="3">mannan endo-1,4-beta-mannosidase</fullName>
        <ecNumber evidence="3">3.2.1.78</ecNumber>
    </recommendedName>
</protein>
<evidence type="ECO:0000256" key="5">
    <source>
        <dbReference type="ARBA" id="ARBA00022729"/>
    </source>
</evidence>
<dbReference type="InterPro" id="IPR017853">
    <property type="entry name" value="GH"/>
</dbReference>
<dbReference type="InterPro" id="IPR001547">
    <property type="entry name" value="Glyco_hydro_5"/>
</dbReference>
<keyword evidence="4" id="KW-0964">Secreted</keyword>